<keyword evidence="4 6" id="KW-1133">Transmembrane helix</keyword>
<dbReference type="GO" id="GO:0005886">
    <property type="term" value="C:plasma membrane"/>
    <property type="evidence" value="ECO:0007669"/>
    <property type="project" value="TreeGrafter"/>
</dbReference>
<accession>A0A1H9F9R7</accession>
<dbReference type="GO" id="GO:0000271">
    <property type="term" value="P:polysaccharide biosynthetic process"/>
    <property type="evidence" value="ECO:0007669"/>
    <property type="project" value="InterPro"/>
</dbReference>
<keyword evidence="3 6" id="KW-0812">Transmembrane</keyword>
<dbReference type="Pfam" id="PF04138">
    <property type="entry name" value="GtrA_DPMS_TM"/>
    <property type="match status" value="1"/>
</dbReference>
<dbReference type="RefSeq" id="WP_089950303.1">
    <property type="nucleotide sequence ID" value="NZ_FOFR01000002.1"/>
</dbReference>
<feature type="transmembrane region" description="Helical" evidence="6">
    <location>
        <begin position="117"/>
        <end position="138"/>
    </location>
</feature>
<dbReference type="InterPro" id="IPR007267">
    <property type="entry name" value="GtrA_DPMS_TM"/>
</dbReference>
<evidence type="ECO:0000256" key="5">
    <source>
        <dbReference type="ARBA" id="ARBA00023136"/>
    </source>
</evidence>
<evidence type="ECO:0000259" key="7">
    <source>
        <dbReference type="Pfam" id="PF04138"/>
    </source>
</evidence>
<keyword evidence="5 6" id="KW-0472">Membrane</keyword>
<comment type="subcellular location">
    <subcellularLocation>
        <location evidence="1">Membrane</location>
        <topology evidence="1">Multi-pass membrane protein</topology>
    </subcellularLocation>
</comment>
<organism evidence="8 9">
    <name type="scientific">Lentzea xinjiangensis</name>
    <dbReference type="NCBI Taxonomy" id="402600"/>
    <lineage>
        <taxon>Bacteria</taxon>
        <taxon>Bacillati</taxon>
        <taxon>Actinomycetota</taxon>
        <taxon>Actinomycetes</taxon>
        <taxon>Pseudonocardiales</taxon>
        <taxon>Pseudonocardiaceae</taxon>
        <taxon>Lentzea</taxon>
    </lineage>
</organism>
<dbReference type="STRING" id="402600.SAMN05216188_102843"/>
<reference evidence="9" key="1">
    <citation type="submission" date="2016-10" db="EMBL/GenBank/DDBJ databases">
        <authorList>
            <person name="Varghese N."/>
            <person name="Submissions S."/>
        </authorList>
    </citation>
    <scope>NUCLEOTIDE SEQUENCE [LARGE SCALE GENOMIC DNA]</scope>
    <source>
        <strain evidence="9">CGMCC 4.3525</strain>
    </source>
</reference>
<dbReference type="AlphaFoldDB" id="A0A1H9F9R7"/>
<evidence type="ECO:0000256" key="3">
    <source>
        <dbReference type="ARBA" id="ARBA00022692"/>
    </source>
</evidence>
<dbReference type="OrthoDB" id="2082501at2"/>
<comment type="similarity">
    <text evidence="2">Belongs to the GtrA family.</text>
</comment>
<name>A0A1H9F9R7_9PSEU</name>
<evidence type="ECO:0000313" key="8">
    <source>
        <dbReference type="EMBL" id="SEQ34696.1"/>
    </source>
</evidence>
<feature type="transmembrane region" description="Helical" evidence="6">
    <location>
        <begin position="91"/>
        <end position="111"/>
    </location>
</feature>
<feature type="domain" description="GtrA/DPMS transmembrane" evidence="7">
    <location>
        <begin position="27"/>
        <end position="140"/>
    </location>
</feature>
<evidence type="ECO:0000256" key="1">
    <source>
        <dbReference type="ARBA" id="ARBA00004141"/>
    </source>
</evidence>
<dbReference type="Proteomes" id="UP000199352">
    <property type="component" value="Unassembled WGS sequence"/>
</dbReference>
<dbReference type="PANTHER" id="PTHR38459">
    <property type="entry name" value="PROPHAGE BACTOPRENOL-LINKED GLUCOSE TRANSLOCASE HOMOLOG"/>
    <property type="match status" value="1"/>
</dbReference>
<feature type="transmembrane region" description="Helical" evidence="6">
    <location>
        <begin position="25"/>
        <end position="46"/>
    </location>
</feature>
<sequence length="141" mass="15074">MLSGDDVRASGPKAGLMRVLYEHSLVRFLLIGGASAALDTGVLYLLHGVVGMALPLATLVAVMVAFGFNFTLNRIWSFGSESPVGWQVGRYLLLAVANWCLNVALVTGLTALGMHYVVAKIVTLAIASAANYVGYRVWVFK</sequence>
<dbReference type="InterPro" id="IPR051401">
    <property type="entry name" value="GtrA_CellWall_Glycosyl"/>
</dbReference>
<evidence type="ECO:0000256" key="2">
    <source>
        <dbReference type="ARBA" id="ARBA00009399"/>
    </source>
</evidence>
<feature type="transmembrane region" description="Helical" evidence="6">
    <location>
        <begin position="52"/>
        <end position="70"/>
    </location>
</feature>
<gene>
    <name evidence="8" type="ORF">SAMN05216188_102843</name>
</gene>
<dbReference type="PANTHER" id="PTHR38459:SF1">
    <property type="entry name" value="PROPHAGE BACTOPRENOL-LINKED GLUCOSE TRANSLOCASE HOMOLOG"/>
    <property type="match status" value="1"/>
</dbReference>
<evidence type="ECO:0000256" key="4">
    <source>
        <dbReference type="ARBA" id="ARBA00022989"/>
    </source>
</evidence>
<keyword evidence="9" id="KW-1185">Reference proteome</keyword>
<evidence type="ECO:0000313" key="9">
    <source>
        <dbReference type="Proteomes" id="UP000199352"/>
    </source>
</evidence>
<evidence type="ECO:0000256" key="6">
    <source>
        <dbReference type="SAM" id="Phobius"/>
    </source>
</evidence>
<dbReference type="EMBL" id="FOFR01000002">
    <property type="protein sequence ID" value="SEQ34696.1"/>
    <property type="molecule type" value="Genomic_DNA"/>
</dbReference>
<proteinExistence type="inferred from homology"/>
<protein>
    <submittedName>
        <fullName evidence="8">Putative flippase GtrA (Transmembrane translocase of bactoprenol-linked glucose)</fullName>
    </submittedName>
</protein>